<accession>A0ACC6TPL1</accession>
<reference evidence="1" key="1">
    <citation type="submission" date="2024-07" db="EMBL/GenBank/DDBJ databases">
        <title>Metagenome and Metagenome-Assembled Genomes of Archaea from a hot spring from the geothermal field of Los Azufres, Mexico.</title>
        <authorList>
            <person name="Marin-Paredes R."/>
            <person name="Martinez-Romero E."/>
            <person name="Servin-Garciduenas L.E."/>
        </authorList>
    </citation>
    <scope>NUCLEOTIDE SEQUENCE</scope>
    <source>
        <strain evidence="1">AZ1-454</strain>
    </source>
</reference>
<comment type="caution">
    <text evidence="1">The sequence shown here is derived from an EMBL/GenBank/DDBJ whole genome shotgun (WGS) entry which is preliminary data.</text>
</comment>
<proteinExistence type="predicted"/>
<gene>
    <name evidence="1" type="ORF">TQ35_0006350</name>
</gene>
<dbReference type="EMBL" id="JZWS03000007">
    <property type="protein sequence ID" value="MEW9491804.1"/>
    <property type="molecule type" value="Genomic_DNA"/>
</dbReference>
<dbReference type="Proteomes" id="UP000053480">
    <property type="component" value="Unassembled WGS sequence"/>
</dbReference>
<organism evidence="1 2">
    <name type="scientific">Candidatus Aramenus sulfurataquae</name>
    <dbReference type="NCBI Taxonomy" id="1326980"/>
    <lineage>
        <taxon>Archaea</taxon>
        <taxon>Thermoproteota</taxon>
        <taxon>Thermoprotei</taxon>
        <taxon>Sulfolobales</taxon>
        <taxon>Sulfolobaceae</taxon>
        <taxon>Candidatus Aramenus</taxon>
    </lineage>
</organism>
<sequence>MSSVKGYVLIITSIGKETDISNELKKIQGVREATPVYGEYDVVVVIEAQSLEELNKTISQIRRNPNIIRTVTLISM</sequence>
<evidence type="ECO:0000313" key="2">
    <source>
        <dbReference type="Proteomes" id="UP000053480"/>
    </source>
</evidence>
<evidence type="ECO:0000313" key="1">
    <source>
        <dbReference type="EMBL" id="MEW9491804.1"/>
    </source>
</evidence>
<protein>
    <submittedName>
        <fullName evidence="1">Lrp/AsnC ligand binding domain-containing protein</fullName>
    </submittedName>
</protein>
<name>A0ACC6TPL1_9CREN</name>